<dbReference type="OrthoDB" id="9782387at2"/>
<dbReference type="GO" id="GO:0051539">
    <property type="term" value="F:4 iron, 4 sulfur cluster binding"/>
    <property type="evidence" value="ECO:0007669"/>
    <property type="project" value="UniProtKB-KW"/>
</dbReference>
<dbReference type="AlphaFoldDB" id="A0A7T4EHP6"/>
<dbReference type="PANTHER" id="PTHR30352:SF13">
    <property type="entry name" value="GLYCYL-RADICAL ENZYME ACTIVATING ENZYME YJJW-RELATED"/>
    <property type="match status" value="1"/>
</dbReference>
<dbReference type="InterPro" id="IPR007197">
    <property type="entry name" value="rSAM"/>
</dbReference>
<dbReference type="SFLD" id="SFLDS00029">
    <property type="entry name" value="Radical_SAM"/>
    <property type="match status" value="1"/>
</dbReference>
<keyword evidence="6" id="KW-0411">Iron-sulfur</keyword>
<dbReference type="GeneID" id="92760565"/>
<reference evidence="8 9" key="1">
    <citation type="submission" date="2020-12" db="EMBL/GenBank/DDBJ databases">
        <title>FDA dAtabase for Regulatory Grade micrObial Sequences (FDA-ARGOS): Supporting development and validation of Infectious Disease Dx tests.</title>
        <authorList>
            <person name="Sproer C."/>
            <person name="Gronow S."/>
            <person name="Severitt S."/>
            <person name="Schroder I."/>
            <person name="Tallon L."/>
            <person name="Sadzewicz L."/>
            <person name="Zhao X."/>
            <person name="Boylan J."/>
            <person name="Ott S."/>
            <person name="Bowen H."/>
            <person name="Vavikolanu K."/>
            <person name="Mehta A."/>
            <person name="Aluvathingal J."/>
            <person name="Nadendla S."/>
            <person name="Lowell S."/>
            <person name="Myers T."/>
            <person name="Yan Y."/>
            <person name="Sichtig H."/>
        </authorList>
    </citation>
    <scope>NUCLEOTIDE SEQUENCE [LARGE SCALE GENOMIC DNA]</scope>
    <source>
        <strain evidence="8 9">FDAARGOS_1053</strain>
    </source>
</reference>
<dbReference type="PANTHER" id="PTHR30352">
    <property type="entry name" value="PYRUVATE FORMATE-LYASE-ACTIVATING ENZYME"/>
    <property type="match status" value="1"/>
</dbReference>
<evidence type="ECO:0000256" key="5">
    <source>
        <dbReference type="ARBA" id="ARBA00023004"/>
    </source>
</evidence>
<dbReference type="Pfam" id="PF04055">
    <property type="entry name" value="Radical_SAM"/>
    <property type="match status" value="1"/>
</dbReference>
<dbReference type="InterPro" id="IPR013785">
    <property type="entry name" value="Aldolase_TIM"/>
</dbReference>
<dbReference type="CDD" id="cd01335">
    <property type="entry name" value="Radical_SAM"/>
    <property type="match status" value="1"/>
</dbReference>
<dbReference type="GO" id="GO:0046872">
    <property type="term" value="F:metal ion binding"/>
    <property type="evidence" value="ECO:0007669"/>
    <property type="project" value="UniProtKB-KW"/>
</dbReference>
<evidence type="ECO:0000313" key="9">
    <source>
        <dbReference type="Proteomes" id="UP000596145"/>
    </source>
</evidence>
<gene>
    <name evidence="8" type="ORF">I6I10_06730</name>
</gene>
<dbReference type="InterPro" id="IPR034457">
    <property type="entry name" value="Organic_radical-activating"/>
</dbReference>
<evidence type="ECO:0000256" key="3">
    <source>
        <dbReference type="ARBA" id="ARBA00022691"/>
    </source>
</evidence>
<dbReference type="InterPro" id="IPR012840">
    <property type="entry name" value="NrdG2"/>
</dbReference>
<evidence type="ECO:0000256" key="4">
    <source>
        <dbReference type="ARBA" id="ARBA00022723"/>
    </source>
</evidence>
<comment type="cofactor">
    <cofactor evidence="1">
        <name>[4Fe-4S] cluster</name>
        <dbReference type="ChEBI" id="CHEBI:49883"/>
    </cofactor>
</comment>
<evidence type="ECO:0000259" key="7">
    <source>
        <dbReference type="PROSITE" id="PS51918"/>
    </source>
</evidence>
<dbReference type="SUPFAM" id="SSF102114">
    <property type="entry name" value="Radical SAM enzymes"/>
    <property type="match status" value="1"/>
</dbReference>
<dbReference type="Proteomes" id="UP000596145">
    <property type="component" value="Chromosome"/>
</dbReference>
<name>A0A7T4EHP6_9CORY</name>
<keyword evidence="2" id="KW-0004">4Fe-4S</keyword>
<dbReference type="GO" id="GO:0003824">
    <property type="term" value="F:catalytic activity"/>
    <property type="evidence" value="ECO:0007669"/>
    <property type="project" value="InterPro"/>
</dbReference>
<feature type="domain" description="Radical SAM core" evidence="7">
    <location>
        <begin position="17"/>
        <end position="215"/>
    </location>
</feature>
<organism evidence="8 9">
    <name type="scientific">Corynebacterium glucuronolyticum</name>
    <dbReference type="NCBI Taxonomy" id="39791"/>
    <lineage>
        <taxon>Bacteria</taxon>
        <taxon>Bacillati</taxon>
        <taxon>Actinomycetota</taxon>
        <taxon>Actinomycetes</taxon>
        <taxon>Mycobacteriales</taxon>
        <taxon>Corynebacteriaceae</taxon>
        <taxon>Corynebacterium</taxon>
    </lineage>
</organism>
<dbReference type="EMBL" id="CP066007">
    <property type="protein sequence ID" value="QQB47561.1"/>
    <property type="molecule type" value="Genomic_DNA"/>
</dbReference>
<evidence type="ECO:0000313" key="8">
    <source>
        <dbReference type="EMBL" id="QQB47561.1"/>
    </source>
</evidence>
<dbReference type="NCBIfam" id="TIGR02495">
    <property type="entry name" value="NrdG2"/>
    <property type="match status" value="1"/>
</dbReference>
<dbReference type="RefSeq" id="WP_084036828.1">
    <property type="nucleotide sequence ID" value="NZ_CP066007.1"/>
</dbReference>
<keyword evidence="5" id="KW-0408">Iron</keyword>
<keyword evidence="4" id="KW-0479">Metal-binding</keyword>
<dbReference type="SFLD" id="SFLDG01094">
    <property type="entry name" value="Uncharacterised_Radical_SAM_Su"/>
    <property type="match status" value="1"/>
</dbReference>
<evidence type="ECO:0000256" key="6">
    <source>
        <dbReference type="ARBA" id="ARBA00023014"/>
    </source>
</evidence>
<dbReference type="Gene3D" id="3.20.20.70">
    <property type="entry name" value="Aldolase class I"/>
    <property type="match status" value="1"/>
</dbReference>
<keyword evidence="3" id="KW-0949">S-adenosyl-L-methionine</keyword>
<accession>A0A7T4EHP6</accession>
<proteinExistence type="predicted"/>
<evidence type="ECO:0000256" key="2">
    <source>
        <dbReference type="ARBA" id="ARBA00022485"/>
    </source>
</evidence>
<evidence type="ECO:0000256" key="1">
    <source>
        <dbReference type="ARBA" id="ARBA00001966"/>
    </source>
</evidence>
<dbReference type="InterPro" id="IPR058240">
    <property type="entry name" value="rSAM_sf"/>
</dbReference>
<sequence length="215" mass="23484">MPELAIAGLIPFSATDWPGKLTATVFTTGCPWACVYCHNPALQDPRGQTTSTMAEVLELAAARRRLLDGVVFSGGEPTMHRGLPDAIRAVRATEPTFGIGLHTCGYLPERIRSLVEDPSTCPDWIGLDVKGLPDDLPEVVRCTPAGARRSWQSLDYLAGIANAGEIDLQVRTTLWHGSILEEHLPELTRRVEERGQELVVQWAHDVDTEGTYVGS</sequence>
<protein>
    <submittedName>
        <fullName evidence="8">Anaerobic ribonucleoside-triphosphate reductase activating protein</fullName>
    </submittedName>
</protein>
<dbReference type="PROSITE" id="PS51918">
    <property type="entry name" value="RADICAL_SAM"/>
    <property type="match status" value="1"/>
</dbReference>